<keyword evidence="1" id="KW-0175">Coiled coil</keyword>
<proteinExistence type="predicted"/>
<gene>
    <name evidence="3" type="ORF">LCGC14_0125610</name>
</gene>
<dbReference type="AlphaFoldDB" id="A0A0F9V8Y8"/>
<accession>A0A0F9V8Y8</accession>
<feature type="transmembrane region" description="Helical" evidence="2">
    <location>
        <begin position="36"/>
        <end position="60"/>
    </location>
</feature>
<evidence type="ECO:0000256" key="1">
    <source>
        <dbReference type="SAM" id="Coils"/>
    </source>
</evidence>
<evidence type="ECO:0008006" key="4">
    <source>
        <dbReference type="Google" id="ProtNLM"/>
    </source>
</evidence>
<evidence type="ECO:0000313" key="3">
    <source>
        <dbReference type="EMBL" id="KKO00470.1"/>
    </source>
</evidence>
<feature type="transmembrane region" description="Helical" evidence="2">
    <location>
        <begin position="80"/>
        <end position="103"/>
    </location>
</feature>
<sequence length="353" mass="37305">MATLNDPATTNTARTDFGRTDVTSASFAHKRVSWGAVFAGVAMAIVVHILLGVLGLAIGVSTIDPLTEGNPVAGLGMGSGIYMVVSALIALFVGGFTAGALAVIQDRRDRTLHGLTTWAVVTILMFMLLGTAIGRVVGGTASMVASGVSMAGDAVASAAGPITDQVQQQLEEANIDLDIASIRQEARQLTRQAETPEMRPAQIEQDAEQVGDVVANQAERVARDPQAANDAIQEVLDRVQGAMSEKMSAADRESLVNVLVSRTDMSEQEAQETVQNWEQAYQEAYQTAQEELGQLQQDAEQKAREWGDTAAKAVATAAWWTFILLVLSAIAAAIGANVGSNRPAVAVREQAHH</sequence>
<feature type="transmembrane region" description="Helical" evidence="2">
    <location>
        <begin position="317"/>
        <end position="338"/>
    </location>
</feature>
<feature type="transmembrane region" description="Helical" evidence="2">
    <location>
        <begin position="115"/>
        <end position="137"/>
    </location>
</feature>
<dbReference type="EMBL" id="LAZR01000040">
    <property type="protein sequence ID" value="KKO00470.1"/>
    <property type="molecule type" value="Genomic_DNA"/>
</dbReference>
<keyword evidence="2" id="KW-0812">Transmembrane</keyword>
<keyword evidence="2" id="KW-1133">Transmembrane helix</keyword>
<evidence type="ECO:0000256" key="2">
    <source>
        <dbReference type="SAM" id="Phobius"/>
    </source>
</evidence>
<comment type="caution">
    <text evidence="3">The sequence shown here is derived from an EMBL/GenBank/DDBJ whole genome shotgun (WGS) entry which is preliminary data.</text>
</comment>
<organism evidence="3">
    <name type="scientific">marine sediment metagenome</name>
    <dbReference type="NCBI Taxonomy" id="412755"/>
    <lineage>
        <taxon>unclassified sequences</taxon>
        <taxon>metagenomes</taxon>
        <taxon>ecological metagenomes</taxon>
    </lineage>
</organism>
<name>A0A0F9V8Y8_9ZZZZ</name>
<feature type="coiled-coil region" evidence="1">
    <location>
        <begin position="267"/>
        <end position="305"/>
    </location>
</feature>
<protein>
    <recommendedName>
        <fullName evidence="4">PhnA-like protein</fullName>
    </recommendedName>
</protein>
<keyword evidence="2" id="KW-0472">Membrane</keyword>
<reference evidence="3" key="1">
    <citation type="journal article" date="2015" name="Nature">
        <title>Complex archaea that bridge the gap between prokaryotes and eukaryotes.</title>
        <authorList>
            <person name="Spang A."/>
            <person name="Saw J.H."/>
            <person name="Jorgensen S.L."/>
            <person name="Zaremba-Niedzwiedzka K."/>
            <person name="Martijn J."/>
            <person name="Lind A.E."/>
            <person name="van Eijk R."/>
            <person name="Schleper C."/>
            <person name="Guy L."/>
            <person name="Ettema T.J."/>
        </authorList>
    </citation>
    <scope>NUCLEOTIDE SEQUENCE</scope>
</reference>